<dbReference type="InterPro" id="IPR000184">
    <property type="entry name" value="Bac_surfAg_D15"/>
</dbReference>
<feature type="signal peptide" evidence="8">
    <location>
        <begin position="1"/>
        <end position="25"/>
    </location>
</feature>
<dbReference type="PROSITE" id="PS51779">
    <property type="entry name" value="POTRA"/>
    <property type="match status" value="4"/>
</dbReference>
<evidence type="ECO:0000256" key="4">
    <source>
        <dbReference type="ARBA" id="ARBA00022729"/>
    </source>
</evidence>
<dbReference type="NCBIfam" id="TIGR03303">
    <property type="entry name" value="OM_YaeT"/>
    <property type="match status" value="1"/>
</dbReference>
<evidence type="ECO:0000256" key="3">
    <source>
        <dbReference type="ARBA" id="ARBA00022692"/>
    </source>
</evidence>
<evidence type="ECO:0000256" key="2">
    <source>
        <dbReference type="ARBA" id="ARBA00022452"/>
    </source>
</evidence>
<evidence type="ECO:0000256" key="8">
    <source>
        <dbReference type="HAMAP-Rule" id="MF_01430"/>
    </source>
</evidence>
<dbReference type="GO" id="GO:0051205">
    <property type="term" value="P:protein insertion into membrane"/>
    <property type="evidence" value="ECO:0007669"/>
    <property type="project" value="UniProtKB-UniRule"/>
</dbReference>
<feature type="domain" description="POTRA" evidence="10">
    <location>
        <begin position="28"/>
        <end position="95"/>
    </location>
</feature>
<dbReference type="GO" id="GO:1990063">
    <property type="term" value="C:Bam protein complex"/>
    <property type="evidence" value="ECO:0007669"/>
    <property type="project" value="TreeGrafter"/>
</dbReference>
<feature type="chain" id="PRO_5008991984" description="Outer membrane protein assembly factor BamA" evidence="8">
    <location>
        <begin position="26"/>
        <end position="807"/>
    </location>
</feature>
<dbReference type="InterPro" id="IPR010827">
    <property type="entry name" value="BamA/TamA_POTRA"/>
</dbReference>
<dbReference type="STRING" id="45610.AOC03_10665"/>
<feature type="domain" description="POTRA" evidence="10">
    <location>
        <begin position="351"/>
        <end position="425"/>
    </location>
</feature>
<dbReference type="Proteomes" id="UP000059847">
    <property type="component" value="Chromosome"/>
</dbReference>
<dbReference type="Gene3D" id="3.10.20.310">
    <property type="entry name" value="membrane protein fhac"/>
    <property type="match status" value="5"/>
</dbReference>
<name>A0A0M4U5X8_9GAMM</name>
<evidence type="ECO:0000259" key="10">
    <source>
        <dbReference type="PROSITE" id="PS51779"/>
    </source>
</evidence>
<dbReference type="PANTHER" id="PTHR12815">
    <property type="entry name" value="SORTING AND ASSEMBLY MACHINERY SAMM50 PROTEIN FAMILY MEMBER"/>
    <property type="match status" value="1"/>
</dbReference>
<dbReference type="EMBL" id="CP012678">
    <property type="protein sequence ID" value="ALF60444.1"/>
    <property type="molecule type" value="Genomic_DNA"/>
</dbReference>
<dbReference type="KEGG" id="pur:AOC03_10665"/>
<sequence precursor="true">MRTPLFMSAAGLPLVVAMISMPAQAANFVVTDIGFTGLQRLTADSLYPVLPISVGDTVTDSNLAASIKALYATDNFANIQSRVQGGQLRFEVIERPIIAEVNFDGNKLIPKEALAAGLKNAGLAVGEVLKQATLKGVANELQQQYISQGYYNSNIEVDQTLLDGNRVKLDVRFIEGKPAKVVDINIIGNKHFSDSQIRDVFAVKESSWTRLLSKSDRYAKEKLAASLENLTALYQNDGYVRFSVNNAVLNISEDKSSVFIEISLTEGEKYQFGEINFLGQPKFDKDELKKLVTFAPNEQYSQAKLDATTAALKSRYGNEGYYLAQVRPVPRINDVTKVVDIDYYIDPARPIYVRRINFSGNLRTQDEVLRREMRQLEGTLASNEKIQLSRTRLMRTGFFKAVNVDVKPVPNQPDQIDVNYTVEEQPSGSSTIAAGYSQSGGVTFQLDLTQNNFMGTGNRVKAALSRSETRDSYSLGYTDPYFTENGVSQGISAYYRETKYDDRNVSNYVTDSYGGTLNYSYPVDETKRVSAGLNLDNTTVRGGSRLGVSNVQQLIDDGGSFERYNNDDNEFSGRTGFKNDYSTYNLLLGWDYSTLDRPVFPTKGMSHTVDATIGLGDASYQKLVYRGNVYYPFYKDWVARGYTKLGYGNDLPFYENFYAGGYGSVRGYEASTLGPRSKSYADAVSGFNRIRDEEVGGNALVSFGSELILPMPFKGDWADQVRPVIFAEGGQVFDTSNKEDRTFIDPATNKDTGVPLLTQDNKLRFSAGVGVTWYTPIGPISLSYAVPFGDKEGDQTENVQFQIGSTF</sequence>
<accession>A0A0M4U5X8</accession>
<dbReference type="AlphaFoldDB" id="A0A0M4U5X8"/>
<comment type="similarity">
    <text evidence="8">Belongs to the BamA family.</text>
</comment>
<comment type="subunit">
    <text evidence="8">Part of the Bam complex.</text>
</comment>
<evidence type="ECO:0000256" key="6">
    <source>
        <dbReference type="ARBA" id="ARBA00023136"/>
    </source>
</evidence>
<evidence type="ECO:0000313" key="12">
    <source>
        <dbReference type="Proteomes" id="UP000059847"/>
    </source>
</evidence>
<protein>
    <recommendedName>
        <fullName evidence="8 9">Outer membrane protein assembly factor BamA</fullName>
    </recommendedName>
</protein>
<feature type="domain" description="POTRA" evidence="10">
    <location>
        <begin position="96"/>
        <end position="176"/>
    </location>
</feature>
<evidence type="ECO:0000256" key="1">
    <source>
        <dbReference type="ARBA" id="ARBA00004370"/>
    </source>
</evidence>
<keyword evidence="5 8" id="KW-0677">Repeat</keyword>
<evidence type="ECO:0000313" key="11">
    <source>
        <dbReference type="EMBL" id="ALF60444.1"/>
    </source>
</evidence>
<dbReference type="InterPro" id="IPR039910">
    <property type="entry name" value="D15-like"/>
</dbReference>
<keyword evidence="6 8" id="KW-0472">Membrane</keyword>
<dbReference type="PIRSF" id="PIRSF006076">
    <property type="entry name" value="OM_assembly_OMP85"/>
    <property type="match status" value="1"/>
</dbReference>
<dbReference type="HAMAP" id="MF_01430">
    <property type="entry name" value="OM_assembly_BamA"/>
    <property type="match status" value="1"/>
</dbReference>
<keyword evidence="12" id="KW-1185">Reference proteome</keyword>
<dbReference type="Pfam" id="PF07244">
    <property type="entry name" value="POTRA"/>
    <property type="match status" value="4"/>
</dbReference>
<organism evidence="11 12">
    <name type="scientific">Psychrobacter urativorans</name>
    <dbReference type="NCBI Taxonomy" id="45610"/>
    <lineage>
        <taxon>Bacteria</taxon>
        <taxon>Pseudomonadati</taxon>
        <taxon>Pseudomonadota</taxon>
        <taxon>Gammaproteobacteria</taxon>
        <taxon>Moraxellales</taxon>
        <taxon>Moraxellaceae</taxon>
        <taxon>Psychrobacter</taxon>
    </lineage>
</organism>
<comment type="function">
    <text evidence="8">Part of the outer membrane protein assembly complex, which is involved in assembly and insertion of beta-barrel proteins into the outer membrane.</text>
</comment>
<keyword evidence="2 8" id="KW-1134">Transmembrane beta strand</keyword>
<evidence type="ECO:0000256" key="9">
    <source>
        <dbReference type="NCBIfam" id="TIGR03303"/>
    </source>
</evidence>
<dbReference type="InterPro" id="IPR023707">
    <property type="entry name" value="OM_assembly_BamA"/>
</dbReference>
<keyword evidence="7 8" id="KW-0998">Cell outer membrane</keyword>
<evidence type="ECO:0000256" key="7">
    <source>
        <dbReference type="ARBA" id="ARBA00023237"/>
    </source>
</evidence>
<comment type="subcellular location">
    <subcellularLocation>
        <location evidence="8">Cell outer membrane</location>
    </subcellularLocation>
    <subcellularLocation>
        <location evidence="1">Membrane</location>
    </subcellularLocation>
</comment>
<dbReference type="PANTHER" id="PTHR12815:SF23">
    <property type="entry name" value="OUTER MEMBRANE PROTEIN ASSEMBLY FACTOR BAMA"/>
    <property type="match status" value="1"/>
</dbReference>
<dbReference type="InterPro" id="IPR034746">
    <property type="entry name" value="POTRA"/>
</dbReference>
<keyword evidence="3 8" id="KW-0812">Transmembrane</keyword>
<dbReference type="RefSeq" id="WP_062535851.1">
    <property type="nucleotide sequence ID" value="NZ_CP012678.1"/>
</dbReference>
<dbReference type="OrthoDB" id="9803054at2"/>
<gene>
    <name evidence="8" type="primary">bamA</name>
    <name evidence="11" type="ORF">AOC03_10665</name>
</gene>
<reference evidence="11 12" key="1">
    <citation type="submission" date="2015-09" db="EMBL/GenBank/DDBJ databases">
        <title>Complete genome of Psychrobacter urativorans R10.10B.</title>
        <authorList>
            <person name="See-Too W.S."/>
            <person name="Chan K.G."/>
        </authorList>
    </citation>
    <scope>NUCLEOTIDE SEQUENCE [LARGE SCALE GENOMIC DNA]</scope>
    <source>
        <strain evidence="11 12">R10.10B</strain>
    </source>
</reference>
<feature type="domain" description="POTRA" evidence="10">
    <location>
        <begin position="179"/>
        <end position="267"/>
    </location>
</feature>
<keyword evidence="4 8" id="KW-0732">Signal</keyword>
<proteinExistence type="inferred from homology"/>
<dbReference type="Gene3D" id="2.40.160.50">
    <property type="entry name" value="membrane protein fhac: a member of the omp85/tpsb transporter family"/>
    <property type="match status" value="1"/>
</dbReference>
<dbReference type="GO" id="GO:0043165">
    <property type="term" value="P:Gram-negative-bacterium-type cell outer membrane assembly"/>
    <property type="evidence" value="ECO:0007669"/>
    <property type="project" value="UniProtKB-UniRule"/>
</dbReference>
<evidence type="ECO:0000256" key="5">
    <source>
        <dbReference type="ARBA" id="ARBA00022737"/>
    </source>
</evidence>
<dbReference type="Pfam" id="PF01103">
    <property type="entry name" value="Omp85"/>
    <property type="match status" value="1"/>
</dbReference>